<sequence>MAGVLFIICVPVERYEQIISNKSEGFDFPWIKSVAHSIKVREPLQPVQQLNSPDIAVTSYENLKESQQSSSLSTSVGSFDSDSVNPSHREDRRKISTITSKNDKKKPLQRTKSADDVISESKEKISDDEFREKLGSVDSDVFNRTVKKHARIVENEKATDKFYGTNTERPQLDDNTPLERVIQEIIERMEIRNVSWVRVNSGNCYQVQFTLENGDRCDDTIHLLSEFGIGQKEGSSVAIIPCTLYNSEPIRKPNIDDEAQSGHSGNKEKSWNKFIGTVRARLNVAKIVEAVKSDGDLTFDFIVLLIVASILASFGLVENSTLFLAASMLISPLMGPILAATFGAVIKDHKLQFWGVRNEIIGILLCIFVGSAFGLITCGLDSIFASEKHLQLTLEMSNRTNFHSVIVGIFIALPSGAAVAIAVLGENFGSLVGVAISASLLPPAVNTGLMWSFSLVHACSKDFSSRFKSFVMNKKYSDDQAIELLALGGISLLVTLTNVLCVYLMGYFFLKVKEVAPVSDDHQRQFWKHDIKIARDYNKTLHAEEGRNMQAQLSQYVKNESINFKGVGAELLRQNHYPYNNTWSPLTLRYNNRKEGNHARTSLHDLDALYMNLAGRNGITERHSCSFGRVKSPSPQQDNLSTDNKYKHGIAIPTRIQNSYDGLKAASAPLEVICETPKRIHHDSNLVGFNHMASTSGTSAKKFIVTPAHDPLK</sequence>
<evidence type="ECO:0000256" key="2">
    <source>
        <dbReference type="SAM" id="Phobius"/>
    </source>
</evidence>
<feature type="compositionally biased region" description="Basic and acidic residues" evidence="1">
    <location>
        <begin position="101"/>
        <end position="125"/>
    </location>
</feature>
<accession>A0A1J1J738</accession>
<dbReference type="OrthoDB" id="543859at2759"/>
<organism evidence="3 4">
    <name type="scientific">Clunio marinus</name>
    <dbReference type="NCBI Taxonomy" id="568069"/>
    <lineage>
        <taxon>Eukaryota</taxon>
        <taxon>Metazoa</taxon>
        <taxon>Ecdysozoa</taxon>
        <taxon>Arthropoda</taxon>
        <taxon>Hexapoda</taxon>
        <taxon>Insecta</taxon>
        <taxon>Pterygota</taxon>
        <taxon>Neoptera</taxon>
        <taxon>Endopterygota</taxon>
        <taxon>Diptera</taxon>
        <taxon>Nematocera</taxon>
        <taxon>Chironomoidea</taxon>
        <taxon>Chironomidae</taxon>
        <taxon>Clunio</taxon>
    </lineage>
</organism>
<dbReference type="InterPro" id="IPR005240">
    <property type="entry name" value="DUF389"/>
</dbReference>
<feature type="transmembrane region" description="Helical" evidence="2">
    <location>
        <begin position="360"/>
        <end position="384"/>
    </location>
</feature>
<feature type="transmembrane region" description="Helical" evidence="2">
    <location>
        <begin position="322"/>
        <end position="345"/>
    </location>
</feature>
<keyword evidence="4" id="KW-1185">Reference proteome</keyword>
<keyword evidence="2" id="KW-0472">Membrane</keyword>
<proteinExistence type="predicted"/>
<reference evidence="3 4" key="1">
    <citation type="submission" date="2015-04" db="EMBL/GenBank/DDBJ databases">
        <authorList>
            <person name="Syromyatnikov M.Y."/>
            <person name="Popov V.N."/>
        </authorList>
    </citation>
    <scope>NUCLEOTIDE SEQUENCE [LARGE SCALE GENOMIC DNA]</scope>
</reference>
<feature type="transmembrane region" description="Helical" evidence="2">
    <location>
        <begin position="431"/>
        <end position="460"/>
    </location>
</feature>
<dbReference type="PANTHER" id="PTHR20992:SF9">
    <property type="entry name" value="AT15442P-RELATED"/>
    <property type="match status" value="1"/>
</dbReference>
<gene>
    <name evidence="3" type="ORF">CLUMA_CG019556</name>
</gene>
<evidence type="ECO:0000256" key="1">
    <source>
        <dbReference type="SAM" id="MobiDB-lite"/>
    </source>
</evidence>
<evidence type="ECO:0000313" key="3">
    <source>
        <dbReference type="EMBL" id="CRL06705.1"/>
    </source>
</evidence>
<name>A0A1J1J738_9DIPT</name>
<dbReference type="PANTHER" id="PTHR20992">
    <property type="entry name" value="AT15442P-RELATED"/>
    <property type="match status" value="1"/>
</dbReference>
<feature type="region of interest" description="Disordered" evidence="1">
    <location>
        <begin position="66"/>
        <end position="125"/>
    </location>
</feature>
<keyword evidence="2" id="KW-1133">Transmembrane helix</keyword>
<feature type="transmembrane region" description="Helical" evidence="2">
    <location>
        <begin position="481"/>
        <end position="510"/>
    </location>
</feature>
<dbReference type="STRING" id="568069.A0A1J1J738"/>
<protein>
    <submittedName>
        <fullName evidence="3">CLUMA_CG019556, isoform A</fullName>
    </submittedName>
</protein>
<dbReference type="AlphaFoldDB" id="A0A1J1J738"/>
<feature type="compositionally biased region" description="Low complexity" evidence="1">
    <location>
        <begin position="66"/>
        <end position="84"/>
    </location>
</feature>
<dbReference type="Proteomes" id="UP000183832">
    <property type="component" value="Unassembled WGS sequence"/>
</dbReference>
<dbReference type="Pfam" id="PF04087">
    <property type="entry name" value="DUF389"/>
    <property type="match status" value="1"/>
</dbReference>
<feature type="transmembrane region" description="Helical" evidence="2">
    <location>
        <begin position="297"/>
        <end position="317"/>
    </location>
</feature>
<dbReference type="EMBL" id="CVRI01000067">
    <property type="protein sequence ID" value="CRL06705.1"/>
    <property type="molecule type" value="Genomic_DNA"/>
</dbReference>
<keyword evidence="2" id="KW-0812">Transmembrane</keyword>
<evidence type="ECO:0000313" key="4">
    <source>
        <dbReference type="Proteomes" id="UP000183832"/>
    </source>
</evidence>
<feature type="transmembrane region" description="Helical" evidence="2">
    <location>
        <begin position="405"/>
        <end position="425"/>
    </location>
</feature>